<keyword evidence="2 8" id="KW-0378">Hydrolase</keyword>
<dbReference type="SMART" id="SM00962">
    <property type="entry name" value="SRP54"/>
    <property type="match status" value="1"/>
</dbReference>
<dbReference type="InterPro" id="IPR001650">
    <property type="entry name" value="Helicase_C-like"/>
</dbReference>
<dbReference type="PROSITE" id="PS51192">
    <property type="entry name" value="HELICASE_ATP_BIND_1"/>
    <property type="match status" value="1"/>
</dbReference>
<dbReference type="FunFam" id="1.20.120.1080:FF:000005">
    <property type="entry name" value="ATP-dependent helicase HrpA"/>
    <property type="match status" value="1"/>
</dbReference>
<keyword evidence="5" id="KW-0342">GTP-binding</keyword>
<dbReference type="GO" id="GO:0005524">
    <property type="term" value="F:ATP binding"/>
    <property type="evidence" value="ECO:0007669"/>
    <property type="project" value="UniProtKB-KW"/>
</dbReference>
<sequence length="1236" mass="141613">MPKAPEIPTINYPDLPVAKRRDEIMEAMRSHQVVIVVGETGSGKTTQLPKMAYQLACEEGKNGRVGCTQPRRLAAATVARRVAEEMGTGLGDRVGYQVRFVEKVQEETSIKFMTDGILLAETQRDRNLRQYDTLIIDEAHERSLNIDFVLGYLKNLLRRRKDLRVVVSSATLDAGKFSEYFDGAPVVNVEGRTFPVEDHYLPALTDGEDLSRHVARAVEWVTDLDAGGDVLIFLPGEREIRECTEALDGRQFPQTDILPLFARLGLDEQERVFKTGGPRRRVVLATNVAETSVTIPGIVYVIDSGLARVSRWNPVRQIQRLQVEQISQASARQRRGRCGRVREGVCIRLYSEEIHDAADEYTDPEIRRSALSGVILRMKSLKLPDVREFPFLSPPSTRAISEGHRTLEEIGAMEKEGPLSVIGRKLANLPLDPRLGRMLIEAEQRKVLEGVLVMVGGMSVMDVRERPQEKQSEADTAHKKFNDEDSDFLTLLHIWSAVGAFRDPSSKRRRFKRNQLRKYCKQHFLSFRRVMEWDQVVAELKRLVGQTLKVRVGELAAERSQWGDEDEMHKSLLVGIPKQFGFWDKEKRVYRSTGGREFAIFPGSGLFGKKKPEWLLAYELVETARVWARKVAKLDARWLEEVVPHLCKSRYHSPKWDERQGAVYGKETVICGGLKLVDGRSVFYGRVHPQEAHEVFVREAVLGGGLRTKGRFLKRLQQVRQEVEAAEHKLRRSGGLWSEEAVYDFFLERIPERICTAKAFQKWRTTGANEEGLMVSIQDCIWGDLEDLEDFPDVVWHAEHSYDVSYMQAPGERADGVVFELGMDEIVHFPDFLPSWGVPGLLEERVYLLIRSLPKSQRQACSPGREAARQFVDDWRGWEPSRGLLEELAAFLAERTGHRIDSGMFDPGRLPGELRPKLRVWSEDEKELALGEDVEELRQSLTGLMRERRELQVNQEWEMTGGYAWDFETIPVEAEAGVYPALVDEGESVGMRAFLNREEAAESHRAGCVRLFQIVEAGQVDYVRRKFPFGMMGKMMLPVMDSGRGELLVDMLRLACEGAMGSDLPRDAESFSLAASRGKGELFACADRLAVEFEAMLESYRWVSDWIEDHRGDRHLHVVAEDLAEELDWLLGGGFAWRAGYVRMANYARYFLAMEERIKRLKSLPLFKDDEKRERVQRLWDMWFPRWKDDPEDRSLWACGWLMMEWRVAEFAPSQPRRVKVSEKRVEEQLEQLSFY</sequence>
<dbReference type="Pfam" id="PF11898">
    <property type="entry name" value="DUF3418"/>
    <property type="match status" value="1"/>
</dbReference>
<dbReference type="SMART" id="SM00487">
    <property type="entry name" value="DEXDc"/>
    <property type="match status" value="1"/>
</dbReference>
<keyword evidence="3 8" id="KW-0347">Helicase</keyword>
<evidence type="ECO:0000313" key="9">
    <source>
        <dbReference type="Proteomes" id="UP000557872"/>
    </source>
</evidence>
<dbReference type="InterPro" id="IPR010222">
    <property type="entry name" value="RNA_helicase_HrpA"/>
</dbReference>
<dbReference type="InterPro" id="IPR003593">
    <property type="entry name" value="AAA+_ATPase"/>
</dbReference>
<dbReference type="SMART" id="SM00382">
    <property type="entry name" value="AAA"/>
    <property type="match status" value="1"/>
</dbReference>
<dbReference type="RefSeq" id="WP_178933196.1">
    <property type="nucleotide sequence ID" value="NZ_JACBAZ010000004.1"/>
</dbReference>
<evidence type="ECO:0000256" key="1">
    <source>
        <dbReference type="ARBA" id="ARBA00022741"/>
    </source>
</evidence>
<dbReference type="InterPro" id="IPR014001">
    <property type="entry name" value="Helicase_ATP-bd"/>
</dbReference>
<organism evidence="8 9">
    <name type="scientific">Oceaniferula marina</name>
    <dbReference type="NCBI Taxonomy" id="2748318"/>
    <lineage>
        <taxon>Bacteria</taxon>
        <taxon>Pseudomonadati</taxon>
        <taxon>Verrucomicrobiota</taxon>
        <taxon>Verrucomicrobiia</taxon>
        <taxon>Verrucomicrobiales</taxon>
        <taxon>Verrucomicrobiaceae</taxon>
        <taxon>Oceaniferula</taxon>
    </lineage>
</organism>
<dbReference type="Gene3D" id="1.20.120.1080">
    <property type="match status" value="1"/>
</dbReference>
<evidence type="ECO:0000256" key="2">
    <source>
        <dbReference type="ARBA" id="ARBA00022801"/>
    </source>
</evidence>
<evidence type="ECO:0000259" key="6">
    <source>
        <dbReference type="PROSITE" id="PS51192"/>
    </source>
</evidence>
<keyword evidence="4" id="KW-0067">ATP-binding</keyword>
<keyword evidence="9" id="KW-1185">Reference proteome</keyword>
<accession>A0A851GGV0</accession>
<dbReference type="SMART" id="SM00847">
    <property type="entry name" value="HA2"/>
    <property type="match status" value="1"/>
</dbReference>
<dbReference type="Proteomes" id="UP000557872">
    <property type="component" value="Unassembled WGS sequence"/>
</dbReference>
<dbReference type="InterPro" id="IPR007502">
    <property type="entry name" value="Helicase-assoc_dom"/>
</dbReference>
<dbReference type="SMART" id="SM00490">
    <property type="entry name" value="HELICc"/>
    <property type="match status" value="1"/>
</dbReference>
<protein>
    <submittedName>
        <fullName evidence="8">ATP-dependent RNA helicase HrpA</fullName>
        <ecNumber evidence="8">3.6.4.13</ecNumber>
    </submittedName>
</protein>
<dbReference type="FunFam" id="3.40.50.300:FF:001922">
    <property type="entry name" value="DEAH (Asp-Glu-Ala-His) box polypeptide 29"/>
    <property type="match status" value="1"/>
</dbReference>
<dbReference type="Pfam" id="PF07717">
    <property type="entry name" value="OB_NTP_bind"/>
    <property type="match status" value="1"/>
</dbReference>
<dbReference type="NCBIfam" id="TIGR01967">
    <property type="entry name" value="DEAH_box_HrpA"/>
    <property type="match status" value="1"/>
</dbReference>
<dbReference type="Pfam" id="PF21010">
    <property type="entry name" value="HA2_C"/>
    <property type="match status" value="1"/>
</dbReference>
<dbReference type="Gene3D" id="3.40.50.300">
    <property type="entry name" value="P-loop containing nucleotide triphosphate hydrolases"/>
    <property type="match status" value="2"/>
</dbReference>
<dbReference type="GO" id="GO:0005525">
    <property type="term" value="F:GTP binding"/>
    <property type="evidence" value="ECO:0007669"/>
    <property type="project" value="UniProtKB-KW"/>
</dbReference>
<dbReference type="PROSITE" id="PS51194">
    <property type="entry name" value="HELICASE_CTER"/>
    <property type="match status" value="1"/>
</dbReference>
<dbReference type="AlphaFoldDB" id="A0A851GGV0"/>
<evidence type="ECO:0000259" key="7">
    <source>
        <dbReference type="PROSITE" id="PS51194"/>
    </source>
</evidence>
<dbReference type="InterPro" id="IPR000897">
    <property type="entry name" value="SRP54_GTPase_dom"/>
</dbReference>
<dbReference type="Pfam" id="PF00271">
    <property type="entry name" value="Helicase_C"/>
    <property type="match status" value="1"/>
</dbReference>
<dbReference type="InterPro" id="IPR024590">
    <property type="entry name" value="HrpA_C"/>
</dbReference>
<evidence type="ECO:0000313" key="8">
    <source>
        <dbReference type="EMBL" id="NWK56419.1"/>
    </source>
</evidence>
<keyword evidence="1" id="KW-0547">Nucleotide-binding</keyword>
<dbReference type="InterPro" id="IPR027417">
    <property type="entry name" value="P-loop_NTPase"/>
</dbReference>
<evidence type="ECO:0000256" key="5">
    <source>
        <dbReference type="ARBA" id="ARBA00023134"/>
    </source>
</evidence>
<feature type="domain" description="Helicase C-terminal" evidence="7">
    <location>
        <begin position="216"/>
        <end position="382"/>
    </location>
</feature>
<evidence type="ECO:0000256" key="4">
    <source>
        <dbReference type="ARBA" id="ARBA00022840"/>
    </source>
</evidence>
<dbReference type="GO" id="GO:0003723">
    <property type="term" value="F:RNA binding"/>
    <property type="evidence" value="ECO:0007669"/>
    <property type="project" value="TreeGrafter"/>
</dbReference>
<dbReference type="InterPro" id="IPR011709">
    <property type="entry name" value="DEAD-box_helicase_OB_fold"/>
</dbReference>
<dbReference type="GO" id="GO:0003724">
    <property type="term" value="F:RNA helicase activity"/>
    <property type="evidence" value="ECO:0007669"/>
    <property type="project" value="UniProtKB-EC"/>
</dbReference>
<dbReference type="CDD" id="cd18791">
    <property type="entry name" value="SF2_C_RHA"/>
    <property type="match status" value="1"/>
</dbReference>
<dbReference type="SUPFAM" id="SSF52540">
    <property type="entry name" value="P-loop containing nucleoside triphosphate hydrolases"/>
    <property type="match status" value="1"/>
</dbReference>
<dbReference type="EMBL" id="JACBAZ010000004">
    <property type="protein sequence ID" value="NWK56419.1"/>
    <property type="molecule type" value="Genomic_DNA"/>
</dbReference>
<dbReference type="PANTHER" id="PTHR18934">
    <property type="entry name" value="ATP-DEPENDENT RNA HELICASE"/>
    <property type="match status" value="1"/>
</dbReference>
<dbReference type="PANTHER" id="PTHR18934:SF99">
    <property type="entry name" value="ATP-DEPENDENT RNA HELICASE DHX37-RELATED"/>
    <property type="match status" value="1"/>
</dbReference>
<reference evidence="8 9" key="1">
    <citation type="submission" date="2020-07" db="EMBL/GenBank/DDBJ databases">
        <title>Roseicoccus Jingziensis gen. nov., sp. nov., isolated from coastal seawater.</title>
        <authorList>
            <person name="Feng X."/>
        </authorList>
    </citation>
    <scope>NUCLEOTIDE SEQUENCE [LARGE SCALE GENOMIC DNA]</scope>
    <source>
        <strain evidence="8 9">N1E253</strain>
    </source>
</reference>
<proteinExistence type="predicted"/>
<gene>
    <name evidence="8" type="primary">hrpA</name>
    <name evidence="8" type="ORF">HW115_12415</name>
</gene>
<dbReference type="EC" id="3.6.4.13" evidence="8"/>
<dbReference type="GO" id="GO:0006614">
    <property type="term" value="P:SRP-dependent cotranslational protein targeting to membrane"/>
    <property type="evidence" value="ECO:0007669"/>
    <property type="project" value="InterPro"/>
</dbReference>
<dbReference type="InterPro" id="IPR011545">
    <property type="entry name" value="DEAD/DEAH_box_helicase_dom"/>
</dbReference>
<comment type="caution">
    <text evidence="8">The sequence shown here is derived from an EMBL/GenBank/DDBJ whole genome shotgun (WGS) entry which is preliminary data.</text>
</comment>
<dbReference type="GO" id="GO:0016787">
    <property type="term" value="F:hydrolase activity"/>
    <property type="evidence" value="ECO:0007669"/>
    <property type="project" value="UniProtKB-KW"/>
</dbReference>
<dbReference type="Pfam" id="PF00270">
    <property type="entry name" value="DEAD"/>
    <property type="match status" value="1"/>
</dbReference>
<evidence type="ECO:0000256" key="3">
    <source>
        <dbReference type="ARBA" id="ARBA00022806"/>
    </source>
</evidence>
<name>A0A851GGV0_9BACT</name>
<feature type="domain" description="Helicase ATP-binding" evidence="6">
    <location>
        <begin position="25"/>
        <end position="190"/>
    </location>
</feature>